<reference evidence="2 3" key="1">
    <citation type="submission" date="2016-02" db="EMBL/GenBank/DDBJ databases">
        <authorList>
            <consortium name="Pathogen Informatics"/>
        </authorList>
    </citation>
    <scope>NUCLEOTIDE SEQUENCE [LARGE SCALE GENOMIC DNA]</scope>
    <source>
        <strain evidence="2 3">RC20</strain>
    </source>
</reference>
<dbReference type="Gene3D" id="2.30.30.40">
    <property type="entry name" value="SH3 Domains"/>
    <property type="match status" value="1"/>
</dbReference>
<sequence>MPKDANSNELNAGDSISVIKDLKLKGTSGIIKQGTKAKSIKLTSKDDEIECRLDKYGVVVLKTCFVKKI</sequence>
<organism evidence="2 3">
    <name type="scientific">Campylobacter geochelonis</name>
    <dbReference type="NCBI Taxonomy" id="1780362"/>
    <lineage>
        <taxon>Bacteria</taxon>
        <taxon>Pseudomonadati</taxon>
        <taxon>Campylobacterota</taxon>
        <taxon>Epsilonproteobacteria</taxon>
        <taxon>Campylobacterales</taxon>
        <taxon>Campylobacteraceae</taxon>
        <taxon>Campylobacter</taxon>
    </lineage>
</organism>
<dbReference type="RefSeq" id="WP_075494519.1">
    <property type="nucleotide sequence ID" value="NZ_CP053844.1"/>
</dbReference>
<name>A0A128EEQ5_9BACT</name>
<dbReference type="InterPro" id="IPR013988">
    <property type="entry name" value="YjdM_C"/>
</dbReference>
<dbReference type="Proteomes" id="UP000069632">
    <property type="component" value="Unassembled WGS sequence"/>
</dbReference>
<evidence type="ECO:0000313" key="2">
    <source>
        <dbReference type="EMBL" id="CZE47410.1"/>
    </source>
</evidence>
<dbReference type="Pfam" id="PF03831">
    <property type="entry name" value="YjdM"/>
    <property type="match status" value="1"/>
</dbReference>
<evidence type="ECO:0000313" key="3">
    <source>
        <dbReference type="Proteomes" id="UP000069632"/>
    </source>
</evidence>
<feature type="domain" description="Protein YjdM C-terminal" evidence="1">
    <location>
        <begin position="3"/>
        <end position="68"/>
    </location>
</feature>
<gene>
    <name evidence="2" type="ORF">ERS672216_00869</name>
</gene>
<keyword evidence="3" id="KW-1185">Reference proteome</keyword>
<dbReference type="EMBL" id="FIZP01000003">
    <property type="protein sequence ID" value="CZE47410.1"/>
    <property type="molecule type" value="Genomic_DNA"/>
</dbReference>
<dbReference type="SUPFAM" id="SSF82057">
    <property type="entry name" value="Prokaryotic SH3-related domain"/>
    <property type="match status" value="1"/>
</dbReference>
<dbReference type="OrthoDB" id="9810131at2"/>
<accession>A0A128EEQ5</accession>
<protein>
    <submittedName>
        <fullName evidence="2">Protein phnA</fullName>
    </submittedName>
</protein>
<proteinExistence type="predicted"/>
<evidence type="ECO:0000259" key="1">
    <source>
        <dbReference type="Pfam" id="PF03831"/>
    </source>
</evidence>
<dbReference type="AlphaFoldDB" id="A0A128EEQ5"/>